<name>A0A6A6E306_9PEZI</name>
<dbReference type="Proteomes" id="UP000800200">
    <property type="component" value="Unassembled WGS sequence"/>
</dbReference>
<evidence type="ECO:0000256" key="1">
    <source>
        <dbReference type="SAM" id="MobiDB-lite"/>
    </source>
</evidence>
<protein>
    <submittedName>
        <fullName evidence="2">Uncharacterized protein</fullName>
    </submittedName>
</protein>
<evidence type="ECO:0000313" key="3">
    <source>
        <dbReference type="Proteomes" id="UP000800200"/>
    </source>
</evidence>
<dbReference type="AlphaFoldDB" id="A0A6A6E306"/>
<proteinExistence type="predicted"/>
<sequence length="186" mass="21604">MARHFTLSRSLSDEEADSGIDQESSVGKCEGMSWSADQFWSVIERLHRLSLVQSIEKKPASWFSIHPVVRGWLQLRERKRLSREKMFQEAIKLMNVIMESFAEVVHWSRGQQLLAHLDSCQINSQHIKLTKAIGCAEMRKETNSFGRFYQGQGRYDRSNELFEVLLKGIEIVLMEATGTYYKAWQT</sequence>
<reference evidence="2" key="1">
    <citation type="journal article" date="2020" name="Stud. Mycol.">
        <title>101 Dothideomycetes genomes: a test case for predicting lifestyles and emergence of pathogens.</title>
        <authorList>
            <person name="Haridas S."/>
            <person name="Albert R."/>
            <person name="Binder M."/>
            <person name="Bloem J."/>
            <person name="Labutti K."/>
            <person name="Salamov A."/>
            <person name="Andreopoulos B."/>
            <person name="Baker S."/>
            <person name="Barry K."/>
            <person name="Bills G."/>
            <person name="Bluhm B."/>
            <person name="Cannon C."/>
            <person name="Castanera R."/>
            <person name="Culley D."/>
            <person name="Daum C."/>
            <person name="Ezra D."/>
            <person name="Gonzalez J."/>
            <person name="Henrissat B."/>
            <person name="Kuo A."/>
            <person name="Liang C."/>
            <person name="Lipzen A."/>
            <person name="Lutzoni F."/>
            <person name="Magnuson J."/>
            <person name="Mondo S."/>
            <person name="Nolan M."/>
            <person name="Ohm R."/>
            <person name="Pangilinan J."/>
            <person name="Park H.-J."/>
            <person name="Ramirez L."/>
            <person name="Alfaro M."/>
            <person name="Sun H."/>
            <person name="Tritt A."/>
            <person name="Yoshinaga Y."/>
            <person name="Zwiers L.-H."/>
            <person name="Turgeon B."/>
            <person name="Goodwin S."/>
            <person name="Spatafora J."/>
            <person name="Crous P."/>
            <person name="Grigoriev I."/>
        </authorList>
    </citation>
    <scope>NUCLEOTIDE SEQUENCE</scope>
    <source>
        <strain evidence="2">CBS 207.26</strain>
    </source>
</reference>
<organism evidence="2 3">
    <name type="scientific">Zopfia rhizophila CBS 207.26</name>
    <dbReference type="NCBI Taxonomy" id="1314779"/>
    <lineage>
        <taxon>Eukaryota</taxon>
        <taxon>Fungi</taxon>
        <taxon>Dikarya</taxon>
        <taxon>Ascomycota</taxon>
        <taxon>Pezizomycotina</taxon>
        <taxon>Dothideomycetes</taxon>
        <taxon>Dothideomycetes incertae sedis</taxon>
        <taxon>Zopfiaceae</taxon>
        <taxon>Zopfia</taxon>
    </lineage>
</organism>
<accession>A0A6A6E306</accession>
<keyword evidence="3" id="KW-1185">Reference proteome</keyword>
<dbReference type="OrthoDB" id="5986190at2759"/>
<feature type="region of interest" description="Disordered" evidence="1">
    <location>
        <begin position="1"/>
        <end position="26"/>
    </location>
</feature>
<gene>
    <name evidence="2" type="ORF">K469DRAFT_149849</name>
</gene>
<evidence type="ECO:0000313" key="2">
    <source>
        <dbReference type="EMBL" id="KAF2186327.1"/>
    </source>
</evidence>
<dbReference type="EMBL" id="ML994630">
    <property type="protein sequence ID" value="KAF2186327.1"/>
    <property type="molecule type" value="Genomic_DNA"/>
</dbReference>